<evidence type="ECO:0000313" key="1">
    <source>
        <dbReference type="EMBL" id="KAJ8133200.1"/>
    </source>
</evidence>
<dbReference type="EMBL" id="JAPUUL010000035">
    <property type="protein sequence ID" value="KAJ8133200.1"/>
    <property type="molecule type" value="Genomic_DNA"/>
</dbReference>
<protein>
    <submittedName>
        <fullName evidence="1">Uncharacterized protein</fullName>
    </submittedName>
</protein>
<proteinExistence type="predicted"/>
<sequence>MADHSRILQWIESIVDSNPSCTEPCKKKAKHTHKTRATADFLYPYNTQALLVVEEPKHDGYQEPHTPPATGTGMPAQSTPRRQSKRQVVDDDHDDDAMNDGTPTQRTQSQHERSRKKAKENTKLPDFLLQLETPVQVEPWNLEGLSAHEGFCDIKRLYEHIKAYFKERGVVPYEVRELFAAVHKKEEGLAPFGETFRTDPMPLPVVDRDIYTTVELAKMELKILRNIQHEATFSTLNFRNECSWITHVYAPLLSHVFQQDVRMEHVSSATMEGDSIPLKTPGIEAARATSSVLDASSEFCVPVTASSVSYVGSTNVAGSMPEEDKDRNSTHIQSRSGAKIVDLVLVLDLPKHTTLRKAIFDVIMSVRGNGRRHVNQTACRPIQERIIAVSIEAKTESSGVDPLIQLGLWTAAWYKRMRFLRRELFAVQVAGMKGIIDERGLQQLREQERKKRLITVPVITVVGHQWDIYFAMFDESITMHGPVELGSTRTLMQIYALVASLRAIETWVQTTFKTAMEDCSVRSTSCLALGNYTFHILNGHAAVSQYTALSGLAYCATSECQVRGSKVATLQDYGYTTIIIRGFTQWYRIVFSDSDPHAKDQVHSGAVTQAKNEARNGFKISTGDSSRTVEAGSTDSGFEIVPSLSDKSSPRRRLNLPCILLEPHDANRIFFGRDDVLDLIRDALVPVSQDAGAGQDLRQFALCGLGGVGKTEIALEFALKYRDAFDAVFWVHADEPAKLDECFQEISIRLGLQTPEEATNQVVSRSLVKGWLANPTKDCLAVNDADITTTDSVSNRASWLIIFDNADDPKAIGDYWPLGSGSVLITSRDPLAKRLFSTCSSGLDLESLSDVDGGALLLKLTGSEKSPKEGAGSLAQHISHSVAGLPLAISQMAGIIRQRDLSLHEFLSIYEDAGKRAQLYGTKYDTSPRAYKYSVATVWALEKLSPDAKGLLKVLSFMDPDIIQESTLFDAAAAMFADMPFTMLRFRNACTELSQTSLIKSDKRKDDYRISIHRLVQDAVLSTMSNEDISSIFAVLVKTLWDKWPTAFIAPTKFSPILHHKDSNMRYQVGRFPICAGLYPHIIRLKQLWPSASSSTKDTTIRLAALLNDAAWYQSERGRTRDFDGFWTLAQELCESVPGDESNTILADIHFALGSNDAMTNQHDSSRQHKNAFLSIQKSICESIAPDFVDERLGLAYAELGISYTQDGLLDDAIEAYTLGREIRQKLGNTKLLSRDANLAIAYMERGDLLFAEDILMESLGLAESVTSAKDSHRYVTRLGPCLRIFAFHGIAAEQNCVDATYRTARFRSALGNLRILQGRLDEAYQEHTRALQLYIDTVGRTNQRTAEARHKVAEHFIRMQRYDEAIVQTRAGAHDIP</sequence>
<accession>A0ACC2K0C9</accession>
<reference evidence="1" key="1">
    <citation type="submission" date="2022-12" db="EMBL/GenBank/DDBJ databases">
        <title>Genome Sequence of Lasiodiplodia mahajangana.</title>
        <authorList>
            <person name="Buettner E."/>
        </authorList>
    </citation>
    <scope>NUCLEOTIDE SEQUENCE</scope>
    <source>
        <strain evidence="1">VT137</strain>
    </source>
</reference>
<organism evidence="1 2">
    <name type="scientific">Lasiodiplodia mahajangana</name>
    <dbReference type="NCBI Taxonomy" id="1108764"/>
    <lineage>
        <taxon>Eukaryota</taxon>
        <taxon>Fungi</taxon>
        <taxon>Dikarya</taxon>
        <taxon>Ascomycota</taxon>
        <taxon>Pezizomycotina</taxon>
        <taxon>Dothideomycetes</taxon>
        <taxon>Dothideomycetes incertae sedis</taxon>
        <taxon>Botryosphaeriales</taxon>
        <taxon>Botryosphaeriaceae</taxon>
        <taxon>Lasiodiplodia</taxon>
    </lineage>
</organism>
<evidence type="ECO:0000313" key="2">
    <source>
        <dbReference type="Proteomes" id="UP001153332"/>
    </source>
</evidence>
<gene>
    <name evidence="1" type="ORF">O1611_g417</name>
</gene>
<name>A0ACC2K0C9_9PEZI</name>
<keyword evidence="2" id="KW-1185">Reference proteome</keyword>
<comment type="caution">
    <text evidence="1">The sequence shown here is derived from an EMBL/GenBank/DDBJ whole genome shotgun (WGS) entry which is preliminary data.</text>
</comment>
<dbReference type="Proteomes" id="UP001153332">
    <property type="component" value="Unassembled WGS sequence"/>
</dbReference>